<evidence type="ECO:0000313" key="4">
    <source>
        <dbReference type="Proteomes" id="UP000184387"/>
    </source>
</evidence>
<dbReference type="GO" id="GO:0015074">
    <property type="term" value="P:DNA integration"/>
    <property type="evidence" value="ECO:0007669"/>
    <property type="project" value="InterPro"/>
</dbReference>
<dbReference type="PANTHER" id="PTHR35004">
    <property type="entry name" value="TRANSPOSASE RV3428C-RELATED"/>
    <property type="match status" value="1"/>
</dbReference>
<dbReference type="GO" id="GO:0003676">
    <property type="term" value="F:nucleic acid binding"/>
    <property type="evidence" value="ECO:0007669"/>
    <property type="project" value="InterPro"/>
</dbReference>
<evidence type="ECO:0000313" key="3">
    <source>
        <dbReference type="EMBL" id="SHK52528.1"/>
    </source>
</evidence>
<evidence type="ECO:0000259" key="2">
    <source>
        <dbReference type="PROSITE" id="PS50994"/>
    </source>
</evidence>
<feature type="domain" description="Integrase catalytic" evidence="2">
    <location>
        <begin position="31"/>
        <end position="218"/>
    </location>
</feature>
<dbReference type="SUPFAM" id="SSF53098">
    <property type="entry name" value="Ribonuclease H-like"/>
    <property type="match status" value="1"/>
</dbReference>
<comment type="similarity">
    <text evidence="1">Belongs to the transposase IS21/IS408/IS1162 family.</text>
</comment>
<dbReference type="Proteomes" id="UP000184387">
    <property type="component" value="Unassembled WGS sequence"/>
</dbReference>
<dbReference type="PANTHER" id="PTHR35004:SF8">
    <property type="entry name" value="TRANSPOSASE RV3428C-RELATED"/>
    <property type="match status" value="1"/>
</dbReference>
<gene>
    <name evidence="3" type="ORF">SAMN02745194_05091</name>
</gene>
<name>A0A1M6T720_9PROT</name>
<dbReference type="STRING" id="198092.SAMN02745194_05091"/>
<keyword evidence="4" id="KW-1185">Reference proteome</keyword>
<proteinExistence type="inferred from homology"/>
<protein>
    <submittedName>
        <fullName evidence="3">Integrase core domain-containing protein</fullName>
    </submittedName>
</protein>
<dbReference type="RefSeq" id="WP_073140725.1">
    <property type="nucleotide sequence ID" value="NZ_FQZF01000075.1"/>
</dbReference>
<organism evidence="3 4">
    <name type="scientific">Muricoccus roseus</name>
    <dbReference type="NCBI Taxonomy" id="198092"/>
    <lineage>
        <taxon>Bacteria</taxon>
        <taxon>Pseudomonadati</taxon>
        <taxon>Pseudomonadota</taxon>
        <taxon>Alphaproteobacteria</taxon>
        <taxon>Acetobacterales</taxon>
        <taxon>Roseomonadaceae</taxon>
        <taxon>Muricoccus</taxon>
    </lineage>
</organism>
<dbReference type="Pfam" id="PF22483">
    <property type="entry name" value="Mu-transpos_C_2"/>
    <property type="match status" value="1"/>
</dbReference>
<reference evidence="3 4" key="1">
    <citation type="submission" date="2016-11" db="EMBL/GenBank/DDBJ databases">
        <authorList>
            <person name="Jaros S."/>
            <person name="Januszkiewicz K."/>
            <person name="Wedrychowicz H."/>
        </authorList>
    </citation>
    <scope>NUCLEOTIDE SEQUENCE [LARGE SCALE GENOMIC DNA]</scope>
    <source>
        <strain evidence="3 4">DSM 14916</strain>
    </source>
</reference>
<dbReference type="EMBL" id="FQZF01000075">
    <property type="protein sequence ID" value="SHK52528.1"/>
    <property type="molecule type" value="Genomic_DNA"/>
</dbReference>
<dbReference type="Gene3D" id="3.30.420.10">
    <property type="entry name" value="Ribonuclease H-like superfamily/Ribonuclease H"/>
    <property type="match status" value="1"/>
</dbReference>
<dbReference type="PROSITE" id="PS50994">
    <property type="entry name" value="INTEGRASE"/>
    <property type="match status" value="1"/>
</dbReference>
<feature type="non-terminal residue" evidence="3">
    <location>
        <position position="1"/>
    </location>
</feature>
<dbReference type="InterPro" id="IPR001584">
    <property type="entry name" value="Integrase_cat-core"/>
</dbReference>
<dbReference type="InterPro" id="IPR036397">
    <property type="entry name" value="RNaseH_sf"/>
</dbReference>
<sequence>TRALLWQEYRAQHPDGFGYSWFCEAYDAWKGQVSPTMRQSHVGGEKVFVDFAGDTMGVVDPGSGEVWQAKLFVACMGASNLVYAEARASETLADWLGAHGNLFAALGGVPKFVVCDNLKAAVTNPDRYEPGLNRSYLEMAEYYGTTILPARPGKPRDKAKVEQSVLLAERWIMARLRHARFLSLVELNAAITILTAELNARIMRGFGASRAELFASLDAPALRGLRTPPYAFARWKRCRVGLDYHVEADGHWYSVPFRLIRQLVDLRIGEATLEVFHKGERVASHVRVPHRRGHTTIPEHMPNAHRRHAQWTPARLLEEAGKVGPSTTALCEAVMAARPHPEQGFRTCLGILGLARIYGAVRLEAACGRGVGIRARTVTSIRSILQTGLDRACLGEEPDRLPPPLHGNIRGGGYFH</sequence>
<dbReference type="InterPro" id="IPR054353">
    <property type="entry name" value="IstA-like_C"/>
</dbReference>
<dbReference type="NCBIfam" id="NF033546">
    <property type="entry name" value="transpos_IS21"/>
    <property type="match status" value="1"/>
</dbReference>
<dbReference type="InterPro" id="IPR012337">
    <property type="entry name" value="RNaseH-like_sf"/>
</dbReference>
<dbReference type="AlphaFoldDB" id="A0A1M6T720"/>
<dbReference type="OrthoDB" id="2065409at2"/>
<evidence type="ECO:0000256" key="1">
    <source>
        <dbReference type="ARBA" id="ARBA00009277"/>
    </source>
</evidence>
<accession>A0A1M6T720</accession>